<accession>A0ABV9QTM1</accession>
<dbReference type="InterPro" id="IPR016181">
    <property type="entry name" value="Acyl_CoA_acyltransferase"/>
</dbReference>
<keyword evidence="2" id="KW-0808">Transferase</keyword>
<dbReference type="SUPFAM" id="SSF55729">
    <property type="entry name" value="Acyl-CoA N-acyltransferases (Nat)"/>
    <property type="match status" value="1"/>
</dbReference>
<dbReference type="Proteomes" id="UP001595886">
    <property type="component" value="Unassembled WGS sequence"/>
</dbReference>
<protein>
    <submittedName>
        <fullName evidence="2">GNAT family N-acetyltransferase</fullName>
        <ecNumber evidence="2">2.3.-.-</ecNumber>
    </submittedName>
</protein>
<evidence type="ECO:0000313" key="3">
    <source>
        <dbReference type="Proteomes" id="UP001595886"/>
    </source>
</evidence>
<gene>
    <name evidence="2" type="ORF">ACFO6Q_06470</name>
</gene>
<dbReference type="Pfam" id="PF13302">
    <property type="entry name" value="Acetyltransf_3"/>
    <property type="match status" value="1"/>
</dbReference>
<dbReference type="EMBL" id="JBHSHD010000006">
    <property type="protein sequence ID" value="MFC4819959.1"/>
    <property type="molecule type" value="Genomic_DNA"/>
</dbReference>
<organism evidence="2 3">
    <name type="scientific">Dokdonella ginsengisoli</name>
    <dbReference type="NCBI Taxonomy" id="363846"/>
    <lineage>
        <taxon>Bacteria</taxon>
        <taxon>Pseudomonadati</taxon>
        <taxon>Pseudomonadota</taxon>
        <taxon>Gammaproteobacteria</taxon>
        <taxon>Lysobacterales</taxon>
        <taxon>Rhodanobacteraceae</taxon>
        <taxon>Dokdonella</taxon>
    </lineage>
</organism>
<dbReference type="PANTHER" id="PTHR43792:SF1">
    <property type="entry name" value="N-ACETYLTRANSFERASE DOMAIN-CONTAINING PROTEIN"/>
    <property type="match status" value="1"/>
</dbReference>
<dbReference type="RefSeq" id="WP_380019772.1">
    <property type="nucleotide sequence ID" value="NZ_JBHSHD010000006.1"/>
</dbReference>
<evidence type="ECO:0000259" key="1">
    <source>
        <dbReference type="PROSITE" id="PS51186"/>
    </source>
</evidence>
<dbReference type="EC" id="2.3.-.-" evidence="2"/>
<sequence>MTQTDSTSPAAPPSSAPPAFLKTRRITLVDLAYGQSLDLLRLGLESRVARHILDAPLNTLAEIVGLIEHAQRIALERPGLGIWYATGAHGEFIGIFSLVPSTEVGAVEIGTRLLPRFWGRGYALEGGVALCEHAFAHLGLPALIGLCTPENRSVPPLLQRLGFQPEGTTVQYGRPALRFGLPRERWTGPRRRQTAA</sequence>
<keyword evidence="3" id="KW-1185">Reference proteome</keyword>
<feature type="domain" description="N-acetyltransferase" evidence="1">
    <location>
        <begin position="44"/>
        <end position="184"/>
    </location>
</feature>
<dbReference type="GO" id="GO:0016746">
    <property type="term" value="F:acyltransferase activity"/>
    <property type="evidence" value="ECO:0007669"/>
    <property type="project" value="UniProtKB-KW"/>
</dbReference>
<dbReference type="Gene3D" id="3.40.630.30">
    <property type="match status" value="1"/>
</dbReference>
<dbReference type="PANTHER" id="PTHR43792">
    <property type="entry name" value="GNAT FAMILY, PUTATIVE (AFU_ORTHOLOGUE AFUA_3G00765)-RELATED-RELATED"/>
    <property type="match status" value="1"/>
</dbReference>
<keyword evidence="2" id="KW-0012">Acyltransferase</keyword>
<name>A0ABV9QTM1_9GAMM</name>
<comment type="caution">
    <text evidence="2">The sequence shown here is derived from an EMBL/GenBank/DDBJ whole genome shotgun (WGS) entry which is preliminary data.</text>
</comment>
<reference evidence="3" key="1">
    <citation type="journal article" date="2019" name="Int. J. Syst. Evol. Microbiol.">
        <title>The Global Catalogue of Microorganisms (GCM) 10K type strain sequencing project: providing services to taxonomists for standard genome sequencing and annotation.</title>
        <authorList>
            <consortium name="The Broad Institute Genomics Platform"/>
            <consortium name="The Broad Institute Genome Sequencing Center for Infectious Disease"/>
            <person name="Wu L."/>
            <person name="Ma J."/>
        </authorList>
    </citation>
    <scope>NUCLEOTIDE SEQUENCE [LARGE SCALE GENOMIC DNA]</scope>
    <source>
        <strain evidence="3">CCUG 30340</strain>
    </source>
</reference>
<dbReference type="PROSITE" id="PS51186">
    <property type="entry name" value="GNAT"/>
    <property type="match status" value="1"/>
</dbReference>
<dbReference type="InterPro" id="IPR000182">
    <property type="entry name" value="GNAT_dom"/>
</dbReference>
<evidence type="ECO:0000313" key="2">
    <source>
        <dbReference type="EMBL" id="MFC4819959.1"/>
    </source>
</evidence>
<proteinExistence type="predicted"/>
<dbReference type="InterPro" id="IPR051531">
    <property type="entry name" value="N-acetyltransferase"/>
</dbReference>